<reference evidence="4 5" key="1">
    <citation type="submission" date="2024-11" db="EMBL/GenBank/DDBJ databases">
        <authorList>
            <person name="Heng Y.C."/>
            <person name="Lim A.C.H."/>
            <person name="Lee J.K.Y."/>
            <person name="Kittelmann S."/>
        </authorList>
    </citation>
    <scope>NUCLEOTIDE SEQUENCE [LARGE SCALE GENOMIC DNA]</scope>
    <source>
        <strain evidence="4 5">WILCCON 0185</strain>
    </source>
</reference>
<dbReference type="Proteomes" id="UP001623591">
    <property type="component" value="Unassembled WGS sequence"/>
</dbReference>
<keyword evidence="5" id="KW-1185">Reference proteome</keyword>
<dbReference type="Gene3D" id="1.25.60.10">
    <property type="entry name" value="MgtE N-terminal domain-like"/>
    <property type="match status" value="1"/>
</dbReference>
<feature type="domain" description="CBS" evidence="3">
    <location>
        <begin position="286"/>
        <end position="348"/>
    </location>
</feature>
<organism evidence="4 5">
    <name type="scientific">Candidatus Clostridium stratigraminis</name>
    <dbReference type="NCBI Taxonomy" id="3381661"/>
    <lineage>
        <taxon>Bacteria</taxon>
        <taxon>Bacillati</taxon>
        <taxon>Bacillota</taxon>
        <taxon>Clostridia</taxon>
        <taxon>Eubacteriales</taxon>
        <taxon>Clostridiaceae</taxon>
        <taxon>Clostridium</taxon>
    </lineage>
</organism>
<name>A0ABW8T1U6_9CLOT</name>
<accession>A0ABW8T1U6</accession>
<dbReference type="SUPFAM" id="SSF158791">
    <property type="entry name" value="MgtE N-terminal domain-like"/>
    <property type="match status" value="1"/>
</dbReference>
<comment type="caution">
    <text evidence="4">The sequence shown here is derived from an EMBL/GenBank/DDBJ whole genome shotgun (WGS) entry which is preliminary data.</text>
</comment>
<feature type="coiled-coil region" evidence="2">
    <location>
        <begin position="253"/>
        <end position="280"/>
    </location>
</feature>
<evidence type="ECO:0000313" key="5">
    <source>
        <dbReference type="Proteomes" id="UP001623591"/>
    </source>
</evidence>
<dbReference type="InterPro" id="IPR038076">
    <property type="entry name" value="MgtE_N_sf"/>
</dbReference>
<dbReference type="PANTHER" id="PTHR43773:SF1">
    <property type="entry name" value="MAGNESIUM TRANSPORTER MGTE"/>
    <property type="match status" value="1"/>
</dbReference>
<dbReference type="PANTHER" id="PTHR43773">
    <property type="entry name" value="MAGNESIUM TRANSPORTER MGTE"/>
    <property type="match status" value="1"/>
</dbReference>
<dbReference type="EMBL" id="JBJHZZ010000002">
    <property type="protein sequence ID" value="MFL0246531.1"/>
    <property type="molecule type" value="Genomic_DNA"/>
</dbReference>
<dbReference type="SUPFAM" id="SSF54631">
    <property type="entry name" value="CBS-domain pair"/>
    <property type="match status" value="1"/>
</dbReference>
<feature type="domain" description="CBS" evidence="3">
    <location>
        <begin position="350"/>
        <end position="407"/>
    </location>
</feature>
<dbReference type="InterPro" id="IPR006669">
    <property type="entry name" value="MgtE_transporter"/>
</dbReference>
<dbReference type="InterPro" id="IPR011033">
    <property type="entry name" value="PRC_barrel-like_sf"/>
</dbReference>
<keyword evidence="2" id="KW-0175">Coiled coil</keyword>
<evidence type="ECO:0000259" key="3">
    <source>
        <dbReference type="PROSITE" id="PS51371"/>
    </source>
</evidence>
<keyword evidence="1" id="KW-0129">CBS domain</keyword>
<evidence type="ECO:0000256" key="1">
    <source>
        <dbReference type="PROSITE-ProRule" id="PRU00703"/>
    </source>
</evidence>
<dbReference type="SMART" id="SM00924">
    <property type="entry name" value="MgtE_N"/>
    <property type="match status" value="1"/>
</dbReference>
<dbReference type="Pfam" id="PF03448">
    <property type="entry name" value="MgtE_N"/>
    <property type="match status" value="1"/>
</dbReference>
<gene>
    <name evidence="4" type="ORF">ACJDUG_06080</name>
</gene>
<evidence type="ECO:0000256" key="2">
    <source>
        <dbReference type="SAM" id="Coils"/>
    </source>
</evidence>
<dbReference type="InterPro" id="IPR000644">
    <property type="entry name" value="CBS_dom"/>
</dbReference>
<dbReference type="InterPro" id="IPR046342">
    <property type="entry name" value="CBS_dom_sf"/>
</dbReference>
<sequence length="408" mass="45898">MVMNSFYLSRILGNKIYSSDHQVIGRIKDFAVNNDIKNPKVIGIKVKTGDGIRYLDWNNVSVTKEKGQYVLVCSSIKDIDVNNIMLLGHHVLDRQIIDVNGRKVVRVNDIRLANLSAGLFVVAVDIGTEGLLRRLGLAKPLKRVGLNVSSKLMLWNDVQTTFASNDIQLSKSYNKLSILHPSDLADIIEDFDSNTGMAIFSSFDNAKAADVLEEMEEKAQLNVLNNLSPDKAADILEEMPADEVADILDGLSEHKAEELLSNMEKEASDEVRELMEYENDVVGSLMSTDFISFNNKYTVENAINDLRRIKPEEDQMFYIYVVNDKNNLIGTISLRDLIVSEPSASLESIMNEDYIFMHDDDDIDDLIKNISKYNLVAIPVVDENMDLAGNVIISDIIYELLKNKRRVS</sequence>
<protein>
    <submittedName>
        <fullName evidence="4">Magnesium transporter MgtE N-terminal domain-containing protein</fullName>
    </submittedName>
</protein>
<dbReference type="RefSeq" id="WP_406768997.1">
    <property type="nucleotide sequence ID" value="NZ_JBJHZZ010000002.1"/>
</dbReference>
<dbReference type="PROSITE" id="PS51371">
    <property type="entry name" value="CBS"/>
    <property type="match status" value="2"/>
</dbReference>
<dbReference type="SUPFAM" id="SSF50346">
    <property type="entry name" value="PRC-barrel domain"/>
    <property type="match status" value="1"/>
</dbReference>
<dbReference type="Pfam" id="PF00571">
    <property type="entry name" value="CBS"/>
    <property type="match status" value="2"/>
</dbReference>
<dbReference type="Pfam" id="PF05239">
    <property type="entry name" value="PRC"/>
    <property type="match status" value="1"/>
</dbReference>
<dbReference type="InterPro" id="IPR027275">
    <property type="entry name" value="PRC-brl_dom"/>
</dbReference>
<proteinExistence type="predicted"/>
<dbReference type="InterPro" id="IPR006668">
    <property type="entry name" value="Mg_transptr_MgtE_intracell_dom"/>
</dbReference>
<dbReference type="CDD" id="cd04606">
    <property type="entry name" value="CBS_pair_Mg_transporter"/>
    <property type="match status" value="1"/>
</dbReference>
<evidence type="ECO:0000313" key="4">
    <source>
        <dbReference type="EMBL" id="MFL0246531.1"/>
    </source>
</evidence>
<dbReference type="Gene3D" id="3.10.580.10">
    <property type="entry name" value="CBS-domain"/>
    <property type="match status" value="1"/>
</dbReference>